<dbReference type="Proteomes" id="UP001049176">
    <property type="component" value="Chromosome 11"/>
</dbReference>
<evidence type="ECO:0000313" key="1">
    <source>
        <dbReference type="EMBL" id="KAG7086086.1"/>
    </source>
</evidence>
<reference evidence="1" key="1">
    <citation type="journal article" date="2021" name="Genome Biol. Evol.">
        <title>The assembled and annotated genome of the fairy-ring fungus Marasmius oreades.</title>
        <authorList>
            <person name="Hiltunen M."/>
            <person name="Ament-Velasquez S.L."/>
            <person name="Johannesson H."/>
        </authorList>
    </citation>
    <scope>NUCLEOTIDE SEQUENCE</scope>
    <source>
        <strain evidence="1">03SP1</strain>
    </source>
</reference>
<protein>
    <recommendedName>
        <fullName evidence="3">F-box domain-containing protein</fullName>
    </recommendedName>
</protein>
<proteinExistence type="predicted"/>
<dbReference type="KEGG" id="more:E1B28_003601"/>
<dbReference type="AlphaFoldDB" id="A0A9P7UMP0"/>
<organism evidence="1 2">
    <name type="scientific">Marasmius oreades</name>
    <name type="common">fairy-ring Marasmius</name>
    <dbReference type="NCBI Taxonomy" id="181124"/>
    <lineage>
        <taxon>Eukaryota</taxon>
        <taxon>Fungi</taxon>
        <taxon>Dikarya</taxon>
        <taxon>Basidiomycota</taxon>
        <taxon>Agaricomycotina</taxon>
        <taxon>Agaricomycetes</taxon>
        <taxon>Agaricomycetidae</taxon>
        <taxon>Agaricales</taxon>
        <taxon>Marasmiineae</taxon>
        <taxon>Marasmiaceae</taxon>
        <taxon>Marasmius</taxon>
    </lineage>
</organism>
<evidence type="ECO:0000313" key="2">
    <source>
        <dbReference type="Proteomes" id="UP001049176"/>
    </source>
</evidence>
<gene>
    <name evidence="1" type="ORF">E1B28_003601</name>
</gene>
<keyword evidence="2" id="KW-1185">Reference proteome</keyword>
<accession>A0A9P7UMP0</accession>
<dbReference type="GeneID" id="66072677"/>
<name>A0A9P7UMP0_9AGAR</name>
<dbReference type="RefSeq" id="XP_043002557.1">
    <property type="nucleotide sequence ID" value="XM_043160600.1"/>
</dbReference>
<evidence type="ECO:0008006" key="3">
    <source>
        <dbReference type="Google" id="ProtNLM"/>
    </source>
</evidence>
<dbReference type="OrthoDB" id="3229088at2759"/>
<sequence>MEADHRQKVPTELWERIFAFVCFSPLRNRHQSLKITTHPSIKSRAVIMIAPMILSHVCSGWREIVIHYPRLWSFIKIQLWAGFPKGGTYLATTFLERSMPHPLDLEVSMMETMWRSEFATAALEVLKCHFARSERLVLDSGDWLDPFVLLPLQELDMTFNNLLSFHGGHGFPPLNDDCELETHKPLWRALRQASKLTSVQMQRFYLVDVFPWHQLTTLTIEFIAGEDIEKFLKILDVSKNLHTLILKYFEYATELPLDASPRQVEIPSLRTLSICSRVGSGEEFSPIEIPNSILDKLCASFVMPSLSNFEFSCESVDSESACVMSWPVPLLDMLQQSSATLRRVSLGIDFDRESINSAEWPPLSVLLSRTPHLTHFQFDAMGTFCDPQGGLKLSKKIIVPFLSDLRNTSDNVLLPELSHIALLNVGKLAPDIKKLALSVKACRKRSSLSKIGSSVSPLQEFRYSS</sequence>
<comment type="caution">
    <text evidence="1">The sequence shown here is derived from an EMBL/GenBank/DDBJ whole genome shotgun (WGS) entry which is preliminary data.</text>
</comment>
<dbReference type="EMBL" id="CM032191">
    <property type="protein sequence ID" value="KAG7086086.1"/>
    <property type="molecule type" value="Genomic_DNA"/>
</dbReference>